<feature type="transmembrane region" description="Helical" evidence="2">
    <location>
        <begin position="225"/>
        <end position="244"/>
    </location>
</feature>
<reference evidence="4" key="1">
    <citation type="submission" date="2020-03" db="EMBL/GenBank/DDBJ databases">
        <title>A high-quality chromosome-level genome assembly of a woody plant with both climbing and erect habits, Rhamnella rubrinervis.</title>
        <authorList>
            <person name="Lu Z."/>
            <person name="Yang Y."/>
            <person name="Zhu X."/>
            <person name="Sun Y."/>
        </authorList>
    </citation>
    <scope>NUCLEOTIDE SEQUENCE</scope>
    <source>
        <strain evidence="4">BYM</strain>
        <tissue evidence="4">Leaf</tissue>
    </source>
</reference>
<gene>
    <name evidence="4" type="ORF">FNV43_RR11787</name>
</gene>
<dbReference type="PANTHER" id="PTHR31988">
    <property type="entry name" value="ESTERASE, PUTATIVE (DUF303)-RELATED"/>
    <property type="match status" value="1"/>
</dbReference>
<dbReference type="GO" id="GO:0016787">
    <property type="term" value="F:hydrolase activity"/>
    <property type="evidence" value="ECO:0007669"/>
    <property type="project" value="UniProtKB-KW"/>
</dbReference>
<dbReference type="EMBL" id="VOIH02000005">
    <property type="protein sequence ID" value="KAF3446607.1"/>
    <property type="molecule type" value="Genomic_DNA"/>
</dbReference>
<evidence type="ECO:0000259" key="3">
    <source>
        <dbReference type="Pfam" id="PF03629"/>
    </source>
</evidence>
<keyword evidence="2" id="KW-1133">Transmembrane helix</keyword>
<dbReference type="InterPro" id="IPR052940">
    <property type="entry name" value="Carb_Esterase_6"/>
</dbReference>
<sequence>MAGRGGVLVNNATGELTWSGFVPNQCQPNTSILRFTANFTWEEAREPLHADIDVNKTNGIGPGMPFAHELLAEDPSSYGIVGLVPCAIGGTKIDEWAKGTQLYNEMVRRAQANTYQPKLQQLFMDVRFDLMSPTLPIIQVAIVTGEGSFIDAIRKAQLGIDLPNVQTVDPKSFAVIQADKLHLTPESQVQLGTLMADTFIKLDAQPPPISKCKKSAATPASSAPAFHLALIVPLLTSLLLIILTNSSFRS</sequence>
<dbReference type="InterPro" id="IPR005181">
    <property type="entry name" value="SASA"/>
</dbReference>
<dbReference type="SUPFAM" id="SSF52266">
    <property type="entry name" value="SGNH hydrolase"/>
    <property type="match status" value="1"/>
</dbReference>
<dbReference type="Proteomes" id="UP000796880">
    <property type="component" value="Unassembled WGS sequence"/>
</dbReference>
<dbReference type="InterPro" id="IPR036514">
    <property type="entry name" value="SGNH_hydro_sf"/>
</dbReference>
<evidence type="ECO:0000256" key="1">
    <source>
        <dbReference type="ARBA" id="ARBA00022801"/>
    </source>
</evidence>
<feature type="domain" description="Sialate O-acetylesterase" evidence="3">
    <location>
        <begin position="1"/>
        <end position="112"/>
    </location>
</feature>
<keyword evidence="2" id="KW-0472">Membrane</keyword>
<proteinExistence type="predicted"/>
<organism evidence="4 5">
    <name type="scientific">Rhamnella rubrinervis</name>
    <dbReference type="NCBI Taxonomy" id="2594499"/>
    <lineage>
        <taxon>Eukaryota</taxon>
        <taxon>Viridiplantae</taxon>
        <taxon>Streptophyta</taxon>
        <taxon>Embryophyta</taxon>
        <taxon>Tracheophyta</taxon>
        <taxon>Spermatophyta</taxon>
        <taxon>Magnoliopsida</taxon>
        <taxon>eudicotyledons</taxon>
        <taxon>Gunneridae</taxon>
        <taxon>Pentapetalae</taxon>
        <taxon>rosids</taxon>
        <taxon>fabids</taxon>
        <taxon>Rosales</taxon>
        <taxon>Rhamnaceae</taxon>
        <taxon>rhamnoid group</taxon>
        <taxon>Rhamneae</taxon>
        <taxon>Rhamnella</taxon>
    </lineage>
</organism>
<keyword evidence="2" id="KW-0812">Transmembrane</keyword>
<keyword evidence="1" id="KW-0378">Hydrolase</keyword>
<evidence type="ECO:0000313" key="5">
    <source>
        <dbReference type="Proteomes" id="UP000796880"/>
    </source>
</evidence>
<dbReference type="Gene3D" id="3.40.50.1110">
    <property type="entry name" value="SGNH hydrolase"/>
    <property type="match status" value="1"/>
</dbReference>
<comment type="caution">
    <text evidence="4">The sequence shown here is derived from an EMBL/GenBank/DDBJ whole genome shotgun (WGS) entry which is preliminary data.</text>
</comment>
<accession>A0A8K0H6B5</accession>
<dbReference type="AlphaFoldDB" id="A0A8K0H6B5"/>
<dbReference type="Pfam" id="PF03629">
    <property type="entry name" value="SASA"/>
    <property type="match status" value="1"/>
</dbReference>
<evidence type="ECO:0000256" key="2">
    <source>
        <dbReference type="SAM" id="Phobius"/>
    </source>
</evidence>
<evidence type="ECO:0000313" key="4">
    <source>
        <dbReference type="EMBL" id="KAF3446607.1"/>
    </source>
</evidence>
<dbReference type="PANTHER" id="PTHR31988:SF15">
    <property type="entry name" value="ESTERASE, PUTATIVE (DUF303)-RELATED"/>
    <property type="match status" value="1"/>
</dbReference>
<protein>
    <recommendedName>
        <fullName evidence="3">Sialate O-acetylesterase domain-containing protein</fullName>
    </recommendedName>
</protein>
<dbReference type="OrthoDB" id="42638at2759"/>
<keyword evidence="5" id="KW-1185">Reference proteome</keyword>
<name>A0A8K0H6B5_9ROSA</name>